<keyword evidence="4" id="KW-1185">Reference proteome</keyword>
<sequence>MKVFALIIALTLFSQAILAQQGKEPANDLTRNRIPHDLYTVPWIPRPWLPIPWPKPWPEAAGTGNFITPIPEGSPDMETIDGEYPRTR</sequence>
<protein>
    <recommendedName>
        <fullName evidence="5">Secreted protein</fullName>
    </recommendedName>
</protein>
<comment type="caution">
    <text evidence="3">The sequence shown here is derived from an EMBL/GenBank/DDBJ whole genome shotgun (WGS) entry which is preliminary data.</text>
</comment>
<dbReference type="EMBL" id="JARKHS020033263">
    <property type="protein sequence ID" value="KAK8759245.1"/>
    <property type="molecule type" value="Genomic_DNA"/>
</dbReference>
<accession>A0AAQ4D9V5</accession>
<name>A0AAQ4D9V5_AMBAM</name>
<dbReference type="AlphaFoldDB" id="A0AAQ4D9V5"/>
<reference evidence="3 4" key="1">
    <citation type="journal article" date="2023" name="Arcadia Sci">
        <title>De novo assembly of a long-read Amblyomma americanum tick genome.</title>
        <authorList>
            <person name="Chou S."/>
            <person name="Poskanzer K.E."/>
            <person name="Rollins M."/>
            <person name="Thuy-Boun P.S."/>
        </authorList>
    </citation>
    <scope>NUCLEOTIDE SEQUENCE [LARGE SCALE GENOMIC DNA]</scope>
    <source>
        <strain evidence="3">F_SG_1</strain>
        <tissue evidence="3">Salivary glands</tissue>
    </source>
</reference>
<proteinExistence type="predicted"/>
<evidence type="ECO:0000256" key="2">
    <source>
        <dbReference type="SAM" id="SignalP"/>
    </source>
</evidence>
<evidence type="ECO:0000256" key="1">
    <source>
        <dbReference type="SAM" id="MobiDB-lite"/>
    </source>
</evidence>
<gene>
    <name evidence="3" type="ORF">V5799_003122</name>
</gene>
<keyword evidence="2" id="KW-0732">Signal</keyword>
<dbReference type="Proteomes" id="UP001321473">
    <property type="component" value="Unassembled WGS sequence"/>
</dbReference>
<organism evidence="3 4">
    <name type="scientific">Amblyomma americanum</name>
    <name type="common">Lone star tick</name>
    <dbReference type="NCBI Taxonomy" id="6943"/>
    <lineage>
        <taxon>Eukaryota</taxon>
        <taxon>Metazoa</taxon>
        <taxon>Ecdysozoa</taxon>
        <taxon>Arthropoda</taxon>
        <taxon>Chelicerata</taxon>
        <taxon>Arachnida</taxon>
        <taxon>Acari</taxon>
        <taxon>Parasitiformes</taxon>
        <taxon>Ixodida</taxon>
        <taxon>Ixodoidea</taxon>
        <taxon>Ixodidae</taxon>
        <taxon>Amblyomminae</taxon>
        <taxon>Amblyomma</taxon>
    </lineage>
</organism>
<evidence type="ECO:0000313" key="4">
    <source>
        <dbReference type="Proteomes" id="UP001321473"/>
    </source>
</evidence>
<feature type="signal peptide" evidence="2">
    <location>
        <begin position="1"/>
        <end position="19"/>
    </location>
</feature>
<feature type="chain" id="PRO_5042968641" description="Secreted protein" evidence="2">
    <location>
        <begin position="20"/>
        <end position="88"/>
    </location>
</feature>
<evidence type="ECO:0008006" key="5">
    <source>
        <dbReference type="Google" id="ProtNLM"/>
    </source>
</evidence>
<feature type="region of interest" description="Disordered" evidence="1">
    <location>
        <begin position="62"/>
        <end position="88"/>
    </location>
</feature>
<evidence type="ECO:0000313" key="3">
    <source>
        <dbReference type="EMBL" id="KAK8759245.1"/>
    </source>
</evidence>